<evidence type="ECO:0000313" key="6">
    <source>
        <dbReference type="EMBL" id="MET3601711.1"/>
    </source>
</evidence>
<dbReference type="SUPFAM" id="SSF46785">
    <property type="entry name" value="Winged helix' DNA-binding domain"/>
    <property type="match status" value="1"/>
</dbReference>
<dbReference type="PROSITE" id="PS50931">
    <property type="entry name" value="HTH_LYSR"/>
    <property type="match status" value="1"/>
</dbReference>
<keyword evidence="7" id="KW-1185">Reference proteome</keyword>
<evidence type="ECO:0000256" key="2">
    <source>
        <dbReference type="ARBA" id="ARBA00023015"/>
    </source>
</evidence>
<comment type="caution">
    <text evidence="6">The sequence shown here is derived from an EMBL/GenBank/DDBJ whole genome shotgun (WGS) entry which is preliminary data.</text>
</comment>
<dbReference type="PANTHER" id="PTHR30126:SF2">
    <property type="entry name" value="HTH-TYPE TRANSCRIPTIONAL REGULATOR YJIE"/>
    <property type="match status" value="1"/>
</dbReference>
<sequence length="302" mass="33526">MELIWLEDFVELAAVRNFSVAAAARHVTQPAFSRRIRALENWVGTELIDRSSFPVKLTKAGETFFESGRDLMREIYRLRDDCRHDASTGAEVLTVSALHTIALSIFPELQADIEKKAGPFNTRMSATDFYDCIETLSLGRCEIALCYGHHLGPPILQAGRFESRKIGIDPFLLVSSVDADGRAIFSVLDGSSAEAVPLVSYTMDCFLGKVQSDLVREMRGKAPEMYTVFENSMSEMVKRVVMQGKGIGWLPESAVEREVQEGRLAVLESGLTDVELDILAFRRAGAGAAVMEKFWSHLPNLD</sequence>
<evidence type="ECO:0000313" key="7">
    <source>
        <dbReference type="Proteomes" id="UP001549164"/>
    </source>
</evidence>
<dbReference type="Proteomes" id="UP001549164">
    <property type="component" value="Unassembled WGS sequence"/>
</dbReference>
<dbReference type="InterPro" id="IPR000847">
    <property type="entry name" value="LysR_HTH_N"/>
</dbReference>
<dbReference type="InterPro" id="IPR036390">
    <property type="entry name" value="WH_DNA-bd_sf"/>
</dbReference>
<dbReference type="PANTHER" id="PTHR30126">
    <property type="entry name" value="HTH-TYPE TRANSCRIPTIONAL REGULATOR"/>
    <property type="match status" value="1"/>
</dbReference>
<dbReference type="Gene3D" id="3.40.190.10">
    <property type="entry name" value="Periplasmic binding protein-like II"/>
    <property type="match status" value="2"/>
</dbReference>
<keyword evidence="3 6" id="KW-0238">DNA-binding</keyword>
<evidence type="ECO:0000256" key="3">
    <source>
        <dbReference type="ARBA" id="ARBA00023125"/>
    </source>
</evidence>
<dbReference type="PRINTS" id="PR00039">
    <property type="entry name" value="HTHLYSR"/>
</dbReference>
<protein>
    <submittedName>
        <fullName evidence="6">DNA-binding transcriptional LysR family regulator</fullName>
    </submittedName>
</protein>
<evidence type="ECO:0000259" key="5">
    <source>
        <dbReference type="PROSITE" id="PS50931"/>
    </source>
</evidence>
<dbReference type="Pfam" id="PF00126">
    <property type="entry name" value="HTH_1"/>
    <property type="match status" value="1"/>
</dbReference>
<evidence type="ECO:0000256" key="1">
    <source>
        <dbReference type="ARBA" id="ARBA00009437"/>
    </source>
</evidence>
<evidence type="ECO:0000256" key="4">
    <source>
        <dbReference type="ARBA" id="ARBA00023163"/>
    </source>
</evidence>
<dbReference type="Pfam" id="PF03466">
    <property type="entry name" value="LysR_substrate"/>
    <property type="match status" value="1"/>
</dbReference>
<reference evidence="6 7" key="1">
    <citation type="submission" date="2024-06" db="EMBL/GenBank/DDBJ databases">
        <title>Genomic Encyclopedia of Type Strains, Phase IV (KMG-IV): sequencing the most valuable type-strain genomes for metagenomic binning, comparative biology and taxonomic classification.</title>
        <authorList>
            <person name="Goeker M."/>
        </authorList>
    </citation>
    <scope>NUCLEOTIDE SEQUENCE [LARGE SCALE GENOMIC DNA]</scope>
    <source>
        <strain evidence="6 7">DSM 28102</strain>
    </source>
</reference>
<accession>A0ABV2IFZ7</accession>
<keyword evidence="4" id="KW-0804">Transcription</keyword>
<dbReference type="SUPFAM" id="SSF53850">
    <property type="entry name" value="Periplasmic binding protein-like II"/>
    <property type="match status" value="1"/>
</dbReference>
<dbReference type="RefSeq" id="WP_354435536.1">
    <property type="nucleotide sequence ID" value="NZ_JBEPLY010000016.1"/>
</dbReference>
<name>A0ABV2IFZ7_9HYPH</name>
<proteinExistence type="inferred from homology"/>
<comment type="similarity">
    <text evidence="1">Belongs to the LysR transcriptional regulatory family.</text>
</comment>
<gene>
    <name evidence="6" type="ORF">ABID12_003673</name>
</gene>
<dbReference type="InterPro" id="IPR036388">
    <property type="entry name" value="WH-like_DNA-bd_sf"/>
</dbReference>
<dbReference type="InterPro" id="IPR005119">
    <property type="entry name" value="LysR_subst-bd"/>
</dbReference>
<dbReference type="GO" id="GO:0003677">
    <property type="term" value="F:DNA binding"/>
    <property type="evidence" value="ECO:0007669"/>
    <property type="project" value="UniProtKB-KW"/>
</dbReference>
<feature type="domain" description="HTH lysR-type" evidence="5">
    <location>
        <begin position="1"/>
        <end position="58"/>
    </location>
</feature>
<keyword evidence="2" id="KW-0805">Transcription regulation</keyword>
<organism evidence="6 7">
    <name type="scientific">Martelella mangrovi</name>
    <dbReference type="NCBI Taxonomy" id="1397477"/>
    <lineage>
        <taxon>Bacteria</taxon>
        <taxon>Pseudomonadati</taxon>
        <taxon>Pseudomonadota</taxon>
        <taxon>Alphaproteobacteria</taxon>
        <taxon>Hyphomicrobiales</taxon>
        <taxon>Aurantimonadaceae</taxon>
        <taxon>Martelella</taxon>
    </lineage>
</organism>
<dbReference type="Gene3D" id="1.10.10.10">
    <property type="entry name" value="Winged helix-like DNA-binding domain superfamily/Winged helix DNA-binding domain"/>
    <property type="match status" value="1"/>
</dbReference>
<dbReference type="EMBL" id="JBEPLY010000016">
    <property type="protein sequence ID" value="MET3601711.1"/>
    <property type="molecule type" value="Genomic_DNA"/>
</dbReference>